<dbReference type="InterPro" id="IPR050425">
    <property type="entry name" value="NAD(P)_dehydrat-like"/>
</dbReference>
<evidence type="ECO:0000256" key="1">
    <source>
        <dbReference type="ARBA" id="ARBA00023002"/>
    </source>
</evidence>
<dbReference type="GO" id="GO:0016616">
    <property type="term" value="F:oxidoreductase activity, acting on the CH-OH group of donors, NAD or NADP as acceptor"/>
    <property type="evidence" value="ECO:0007669"/>
    <property type="project" value="TreeGrafter"/>
</dbReference>
<dbReference type="OrthoDB" id="2735536at2759"/>
<keyword evidence="1" id="KW-0560">Oxidoreductase</keyword>
<comment type="caution">
    <text evidence="4">The sequence shown here is derived from an EMBL/GenBank/DDBJ whole genome shotgun (WGS) entry which is preliminary data.</text>
</comment>
<dbReference type="Proteomes" id="UP000034947">
    <property type="component" value="Unassembled WGS sequence"/>
</dbReference>
<dbReference type="EMBL" id="JYKN01002700">
    <property type="protein sequence ID" value="KKK15416.1"/>
    <property type="molecule type" value="Genomic_DNA"/>
</dbReference>
<keyword evidence="5" id="KW-1185">Reference proteome</keyword>
<feature type="domain" description="NAD-dependent epimerase/dehydratase" evidence="3">
    <location>
        <begin position="6"/>
        <end position="255"/>
    </location>
</feature>
<dbReference type="VEuPathDB" id="FungiDB:P175DRAFT_0344138"/>
<evidence type="ECO:0000256" key="2">
    <source>
        <dbReference type="ARBA" id="ARBA00023445"/>
    </source>
</evidence>
<organism evidence="4 5">
    <name type="scientific">Aspergillus ochraceoroseus</name>
    <dbReference type="NCBI Taxonomy" id="138278"/>
    <lineage>
        <taxon>Eukaryota</taxon>
        <taxon>Fungi</taxon>
        <taxon>Dikarya</taxon>
        <taxon>Ascomycota</taxon>
        <taxon>Pezizomycotina</taxon>
        <taxon>Eurotiomycetes</taxon>
        <taxon>Eurotiomycetidae</taxon>
        <taxon>Eurotiales</taxon>
        <taxon>Aspergillaceae</taxon>
        <taxon>Aspergillus</taxon>
        <taxon>Aspergillus subgen. Nidulantes</taxon>
    </lineage>
</organism>
<evidence type="ECO:0000313" key="4">
    <source>
        <dbReference type="EMBL" id="KKK15416.1"/>
    </source>
</evidence>
<protein>
    <recommendedName>
        <fullName evidence="3">NAD-dependent epimerase/dehydratase domain-containing protein</fullName>
    </recommendedName>
</protein>
<evidence type="ECO:0000259" key="3">
    <source>
        <dbReference type="Pfam" id="PF01370"/>
    </source>
</evidence>
<dbReference type="Gene3D" id="3.40.50.720">
    <property type="entry name" value="NAD(P)-binding Rossmann-like Domain"/>
    <property type="match status" value="1"/>
</dbReference>
<reference evidence="4 5" key="1">
    <citation type="submission" date="2015-02" db="EMBL/GenBank/DDBJ databases">
        <title>Draft Genome Sequences of Two Closely-Related Aflatoxigenic Aspergillus Species Obtained from the Cote d'Ivoire.</title>
        <authorList>
            <person name="Moore G.G."/>
            <person name="Beltz S.B."/>
            <person name="Mack B.M."/>
        </authorList>
    </citation>
    <scope>NUCLEOTIDE SEQUENCE [LARGE SCALE GENOMIC DNA]</scope>
    <source>
        <strain evidence="4 5">SRRC1432</strain>
    </source>
</reference>
<comment type="similarity">
    <text evidence="2">Belongs to the NAD(P)-dependent epimerase/dehydratase family. Dihydroflavonol-4-reductase subfamily.</text>
</comment>
<dbReference type="AlphaFoldDB" id="A0A0F8UX93"/>
<gene>
    <name evidence="4" type="ORF">AOCH_001151</name>
</gene>
<name>A0A0F8UX93_9EURO</name>
<sequence>MPSGLIFITGATGFIGSATALEALKHGYRLRISVRKESQIPKLRTLLSDFESAIEFVLVPDITKESAFIGTLDGVNYVLHLASPIPSGTDKESYFAPAVKGTTSILREAAKTPTVKRVVITSSIAALIPIKGIPDGGVIKENNGWDLTVEDNDSFPGENDEATAINLYHASKLLANNASWDFQRQVNPTFDLVTIHPAFVFGHNPMQATPEEIKGTTNGLLFGSIMAGIPMGTITAVHISDVAEAHIKALDEKVPGGSKYLLAGEKSQWKEVAAIVKEKYPTCGAKITEEITGTSWPVDTSKAERELGIQWRSLGEIVKEVMDQQLGLRQKAKV</sequence>
<dbReference type="InterPro" id="IPR036291">
    <property type="entry name" value="NAD(P)-bd_dom_sf"/>
</dbReference>
<dbReference type="Pfam" id="PF01370">
    <property type="entry name" value="Epimerase"/>
    <property type="match status" value="1"/>
</dbReference>
<proteinExistence type="inferred from homology"/>
<evidence type="ECO:0000313" key="5">
    <source>
        <dbReference type="Proteomes" id="UP000034947"/>
    </source>
</evidence>
<dbReference type="SUPFAM" id="SSF51735">
    <property type="entry name" value="NAD(P)-binding Rossmann-fold domains"/>
    <property type="match status" value="1"/>
</dbReference>
<dbReference type="InterPro" id="IPR001509">
    <property type="entry name" value="Epimerase_deHydtase"/>
</dbReference>
<dbReference type="FunFam" id="3.40.50.720:FF:000426">
    <property type="entry name" value="Aldehyde reductase 2"/>
    <property type="match status" value="1"/>
</dbReference>
<dbReference type="PANTHER" id="PTHR10366:SF812">
    <property type="entry name" value="VPS9 DOMAIN-CONTAINING PROTEIN"/>
    <property type="match status" value="1"/>
</dbReference>
<accession>A0A0F8UX93</accession>
<dbReference type="PANTHER" id="PTHR10366">
    <property type="entry name" value="NAD DEPENDENT EPIMERASE/DEHYDRATASE"/>
    <property type="match status" value="1"/>
</dbReference>